<evidence type="ECO:0000259" key="2">
    <source>
        <dbReference type="Pfam" id="PF04909"/>
    </source>
</evidence>
<sequence length="298" mass="33280">MTATSESAGLQDEELPAFVSELGIPGLFDVHVHFLPPRVMDKVWSYFDAVGPMTGREWPIRYRFPVEERVDYLGSIGVLRYSALPYAHKPGMSEFLNDWAAEFAKGNGNALRSATFYPEPEAGAYVRRAISEGVEIFKTHIQVGDFDPTDPLLDPVWGAIADAQVPVVVHAGSGPAPGTYTGPELIGRVLAAYPTLPMIVAHMGIPEYEDFLVMAEKYPNVRLDTTMVFTDFTEEATPYPRDLMPRLLDLQSRVLLGSDFPNIPYSYAHQVESLARLDLGEDWLRDVLWRNGLRLFDA</sequence>
<dbReference type="EMBL" id="VDFQ02000007">
    <property type="protein sequence ID" value="KAA1418399.1"/>
    <property type="molecule type" value="Genomic_DNA"/>
</dbReference>
<dbReference type="InterPro" id="IPR032465">
    <property type="entry name" value="ACMSD"/>
</dbReference>
<dbReference type="InterPro" id="IPR006680">
    <property type="entry name" value="Amidohydro-rel"/>
</dbReference>
<dbReference type="Gene3D" id="3.20.20.140">
    <property type="entry name" value="Metal-dependent hydrolases"/>
    <property type="match status" value="1"/>
</dbReference>
<protein>
    <submittedName>
        <fullName evidence="3">Amidohydrolase</fullName>
    </submittedName>
</protein>
<evidence type="ECO:0000256" key="1">
    <source>
        <dbReference type="ARBA" id="ARBA00023239"/>
    </source>
</evidence>
<dbReference type="GO" id="GO:0005737">
    <property type="term" value="C:cytoplasm"/>
    <property type="evidence" value="ECO:0007669"/>
    <property type="project" value="TreeGrafter"/>
</dbReference>
<evidence type="ECO:0000313" key="3">
    <source>
        <dbReference type="EMBL" id="KAA1418399.1"/>
    </source>
</evidence>
<dbReference type="GO" id="GO:0016831">
    <property type="term" value="F:carboxy-lyase activity"/>
    <property type="evidence" value="ECO:0007669"/>
    <property type="project" value="InterPro"/>
</dbReference>
<comment type="caution">
    <text evidence="3">The sequence shown here is derived from an EMBL/GenBank/DDBJ whole genome shotgun (WGS) entry which is preliminary data.</text>
</comment>
<dbReference type="CDD" id="cd01292">
    <property type="entry name" value="metallo-dependent_hydrolases"/>
    <property type="match status" value="1"/>
</dbReference>
<dbReference type="SUPFAM" id="SSF51556">
    <property type="entry name" value="Metallo-dependent hydrolases"/>
    <property type="match status" value="1"/>
</dbReference>
<dbReference type="GO" id="GO:0019748">
    <property type="term" value="P:secondary metabolic process"/>
    <property type="evidence" value="ECO:0007669"/>
    <property type="project" value="TreeGrafter"/>
</dbReference>
<accession>A0A5Q6RK57</accession>
<name>A0A5Q6RK57_9ACTN</name>
<feature type="domain" description="Amidohydrolase-related" evidence="2">
    <location>
        <begin position="29"/>
        <end position="297"/>
    </location>
</feature>
<dbReference type="Pfam" id="PF04909">
    <property type="entry name" value="Amidohydro_2"/>
    <property type="match status" value="1"/>
</dbReference>
<proteinExistence type="predicted"/>
<keyword evidence="1" id="KW-0456">Lyase</keyword>
<dbReference type="RefSeq" id="WP_149771712.1">
    <property type="nucleotide sequence ID" value="NZ_VDFQ02000007.1"/>
</dbReference>
<dbReference type="InterPro" id="IPR032466">
    <property type="entry name" value="Metal_Hydrolase"/>
</dbReference>
<dbReference type="PANTHER" id="PTHR21240:SF28">
    <property type="entry name" value="ISO-OROTATE DECARBOXYLASE (EUROFUNG)"/>
    <property type="match status" value="1"/>
</dbReference>
<dbReference type="GO" id="GO:0016787">
    <property type="term" value="F:hydrolase activity"/>
    <property type="evidence" value="ECO:0007669"/>
    <property type="project" value="UniProtKB-KW"/>
</dbReference>
<evidence type="ECO:0000313" key="4">
    <source>
        <dbReference type="Proteomes" id="UP000307768"/>
    </source>
</evidence>
<dbReference type="AlphaFoldDB" id="A0A5Q6RK57"/>
<gene>
    <name evidence="3" type="ORF">FE697_021520</name>
</gene>
<organism evidence="3 4">
    <name type="scientific">Mumia zhuanghuii</name>
    <dbReference type="NCBI Taxonomy" id="2585211"/>
    <lineage>
        <taxon>Bacteria</taxon>
        <taxon>Bacillati</taxon>
        <taxon>Actinomycetota</taxon>
        <taxon>Actinomycetes</taxon>
        <taxon>Propionibacteriales</taxon>
        <taxon>Nocardioidaceae</taxon>
        <taxon>Mumia</taxon>
    </lineage>
</organism>
<reference evidence="3 4" key="1">
    <citation type="submission" date="2019-09" db="EMBL/GenBank/DDBJ databases">
        <title>Mumia zhuanghuii sp. nov. isolated from the intestinal contents of plateau pika (Ochotona curzoniae) in the Qinghai-Tibet plateau of China.</title>
        <authorList>
            <person name="Tian Z."/>
        </authorList>
    </citation>
    <scope>NUCLEOTIDE SEQUENCE [LARGE SCALE GENOMIC DNA]</scope>
    <source>
        <strain evidence="4">350</strain>
    </source>
</reference>
<dbReference type="Proteomes" id="UP000307768">
    <property type="component" value="Unassembled WGS sequence"/>
</dbReference>
<dbReference type="OrthoDB" id="5172791at2"/>
<keyword evidence="3" id="KW-0378">Hydrolase</keyword>
<dbReference type="PANTHER" id="PTHR21240">
    <property type="entry name" value="2-AMINO-3-CARBOXYLMUCONATE-6-SEMIALDEHYDE DECARBOXYLASE"/>
    <property type="match status" value="1"/>
</dbReference>